<dbReference type="OrthoDB" id="3537017at2"/>
<organism evidence="1 2">
    <name type="scientific">Embleya scabrispora</name>
    <dbReference type="NCBI Taxonomy" id="159449"/>
    <lineage>
        <taxon>Bacteria</taxon>
        <taxon>Bacillati</taxon>
        <taxon>Actinomycetota</taxon>
        <taxon>Actinomycetes</taxon>
        <taxon>Kitasatosporales</taxon>
        <taxon>Streptomycetaceae</taxon>
        <taxon>Embleya</taxon>
    </lineage>
</organism>
<name>A0A1T3NID3_9ACTN</name>
<protein>
    <submittedName>
        <fullName evidence="1">Uncharacterized protein</fullName>
    </submittedName>
</protein>
<sequence>MNRSIGGERYPWSVGAANRQGDLWPETQVTAYHGGTGRLCGVAVSARRGPEVTWDGIDLVGGVPSAVEEQLRTRATSHGIVDFRYSPDGLALEQFGIVMRVQRTGDILLTRPVFVAREWAPMAGDASLGPMAKHEWRRG</sequence>
<comment type="caution">
    <text evidence="1">The sequence shown here is derived from an EMBL/GenBank/DDBJ whole genome shotgun (WGS) entry which is preliminary data.</text>
</comment>
<gene>
    <name evidence="1" type="ORF">B4N89_46925</name>
</gene>
<accession>A0A1T3NID3</accession>
<reference evidence="1 2" key="1">
    <citation type="submission" date="2017-03" db="EMBL/GenBank/DDBJ databases">
        <title>Draft genome sequence of Streptomyces scabrisporus NF3, endophyte isolated from Amphipterygium adstringens.</title>
        <authorList>
            <person name="Vazquez M."/>
            <person name="Ceapa C.D."/>
            <person name="Rodriguez Luna D."/>
            <person name="Sanchez Esquivel S."/>
        </authorList>
    </citation>
    <scope>NUCLEOTIDE SEQUENCE [LARGE SCALE GENOMIC DNA]</scope>
    <source>
        <strain evidence="1 2">NF3</strain>
    </source>
</reference>
<proteinExistence type="predicted"/>
<dbReference type="RefSeq" id="WP_078982826.1">
    <property type="nucleotide sequence ID" value="NZ_MWQN01000006.1"/>
</dbReference>
<dbReference type="Proteomes" id="UP000190037">
    <property type="component" value="Unassembled WGS sequence"/>
</dbReference>
<keyword evidence="2" id="KW-1185">Reference proteome</keyword>
<evidence type="ECO:0000313" key="1">
    <source>
        <dbReference type="EMBL" id="OPC76548.1"/>
    </source>
</evidence>
<dbReference type="EMBL" id="MWQN01000006">
    <property type="protein sequence ID" value="OPC76548.1"/>
    <property type="molecule type" value="Genomic_DNA"/>
</dbReference>
<dbReference type="AlphaFoldDB" id="A0A1T3NID3"/>
<evidence type="ECO:0000313" key="2">
    <source>
        <dbReference type="Proteomes" id="UP000190037"/>
    </source>
</evidence>